<evidence type="ECO:0000256" key="10">
    <source>
        <dbReference type="ARBA" id="ARBA00023136"/>
    </source>
</evidence>
<evidence type="ECO:0000256" key="9">
    <source>
        <dbReference type="ARBA" id="ARBA00023034"/>
    </source>
</evidence>
<evidence type="ECO:0000256" key="13">
    <source>
        <dbReference type="ARBA" id="ARBA00036348"/>
    </source>
</evidence>
<evidence type="ECO:0000256" key="5">
    <source>
        <dbReference type="ARBA" id="ARBA00022679"/>
    </source>
</evidence>
<dbReference type="Pfam" id="PF00777">
    <property type="entry name" value="Glyco_transf_29"/>
    <property type="match status" value="2"/>
</dbReference>
<evidence type="ECO:0000256" key="7">
    <source>
        <dbReference type="ARBA" id="ARBA00022968"/>
    </source>
</evidence>
<name>A0A8C1WTH9_CYPCA</name>
<dbReference type="InterPro" id="IPR038578">
    <property type="entry name" value="GT29-like_sf"/>
</dbReference>
<evidence type="ECO:0000256" key="16">
    <source>
        <dbReference type="ARBA" id="ARBA00052285"/>
    </source>
</evidence>
<comment type="pathway">
    <text evidence="2">Protein modification; protein glycosylation.</text>
</comment>
<sequence length="353" mass="40674">YIFFVLFLFLLYTFLLISKTVITSALILSPLGTTSLYKTEKPIYPTERDVNITPIPVLYKNNFTKLPVWDFEDVYLRNNEARRPTCPDSLQNKEDPKFKEATLPDIQLWLYKGLLNITEWNRLAHFNNPFGFMEYKYNEVKGAVDLIPKPKSPILLSVPESSKDGCIRCAVVGSGGILNNSKMGKEIDSHDYVFRVNGAVTQGYEEDVGNRTSVYVHTAFSLYASILTLKQYGFHNIPQDEVSIFYNFPLTGDCRAQTKTKTKHKIKPRPVEQVSLISQSLHRPRSVPTALGPAPLVDAYGFITEDYHKYSNYYYEKLKKNSVIFFINHDYGLEIKTWKKLHDSGIIRLYQRH</sequence>
<keyword evidence="10" id="KW-0472">Membrane</keyword>
<keyword evidence="11" id="KW-1015">Disulfide bond</keyword>
<dbReference type="EC" id="2.4.3.3" evidence="14"/>
<evidence type="ECO:0000256" key="14">
    <source>
        <dbReference type="ARBA" id="ARBA00039109"/>
    </source>
</evidence>
<evidence type="ECO:0000256" key="1">
    <source>
        <dbReference type="ARBA" id="ARBA00004323"/>
    </source>
</evidence>
<protein>
    <recommendedName>
        <fullName evidence="14">alpha-N-acetylgalactosaminide alpha-2,6-sialyltransferase</fullName>
        <ecNumber evidence="14">2.4.3.3</ecNumber>
    </recommendedName>
</protein>
<keyword evidence="12" id="KW-0325">Glycoprotein</keyword>
<comment type="subcellular location">
    <subcellularLocation>
        <location evidence="1">Golgi apparatus membrane</location>
        <topology evidence="1">Single-pass type II membrane protein</topology>
    </subcellularLocation>
</comment>
<evidence type="ECO:0000256" key="8">
    <source>
        <dbReference type="ARBA" id="ARBA00022989"/>
    </source>
</evidence>
<dbReference type="GO" id="GO:0000139">
    <property type="term" value="C:Golgi membrane"/>
    <property type="evidence" value="ECO:0007669"/>
    <property type="project" value="UniProtKB-SubCell"/>
</dbReference>
<evidence type="ECO:0000256" key="12">
    <source>
        <dbReference type="ARBA" id="ARBA00023180"/>
    </source>
</evidence>
<evidence type="ECO:0000256" key="15">
    <source>
        <dbReference type="ARBA" id="ARBA00050664"/>
    </source>
</evidence>
<keyword evidence="9" id="KW-0333">Golgi apparatus</keyword>
<dbReference type="Proteomes" id="UP000694700">
    <property type="component" value="Unplaced"/>
</dbReference>
<dbReference type="Ensembl" id="ENSCCRT00015073303.1">
    <property type="protein sequence ID" value="ENSCCRP00015071001.1"/>
    <property type="gene ID" value="ENSCCRG00015028761.1"/>
</dbReference>
<keyword evidence="6" id="KW-0812">Transmembrane</keyword>
<evidence type="ECO:0000313" key="17">
    <source>
        <dbReference type="Ensembl" id="ENSCCRP00015071001.1"/>
    </source>
</evidence>
<dbReference type="GO" id="GO:0001665">
    <property type="term" value="F:alpha-N-acetylgalactosaminide alpha-2,6-sialyltransferase activity"/>
    <property type="evidence" value="ECO:0007669"/>
    <property type="project" value="UniProtKB-EC"/>
</dbReference>
<keyword evidence="7" id="KW-0735">Signal-anchor</keyword>
<keyword evidence="8" id="KW-1133">Transmembrane helix</keyword>
<proteinExistence type="inferred from homology"/>
<comment type="catalytic activity">
    <reaction evidence="15">
        <text>a 3-O-[N-acetyl-alpha-neuraminyl-(2-&gt;3)-beta-D-galactosyl-(1-&gt;3)-N-acetyl-alpha-D-galactosaminyl]-L-threonyl-[protein] + CMP-N-acetyl-beta-neuraminate = a 3-O-{alpha-Neu5Ac-(2-&gt;3)-beta-D-Gal-(1-&gt;3)-[alpha-Neu5Ac-(2-&gt;6)]-alpha-D-GalNAc}-L-threonyl-[protein] + CMP + H(+)</text>
        <dbReference type="Rhea" id="RHEA:81659"/>
        <dbReference type="Rhea" id="RHEA-COMP:14417"/>
        <dbReference type="Rhea" id="RHEA-COMP:16763"/>
        <dbReference type="ChEBI" id="CHEBI:15378"/>
        <dbReference type="ChEBI" id="CHEBI:57812"/>
        <dbReference type="ChEBI" id="CHEBI:60377"/>
        <dbReference type="ChEBI" id="CHEBI:139598"/>
        <dbReference type="ChEBI" id="CHEBI:156398"/>
    </reaction>
    <physiologicalReaction direction="left-to-right" evidence="15">
        <dbReference type="Rhea" id="RHEA:81660"/>
    </physiologicalReaction>
</comment>
<reference evidence="17" key="1">
    <citation type="submission" date="2025-08" db="UniProtKB">
        <authorList>
            <consortium name="Ensembl"/>
        </authorList>
    </citation>
    <scope>IDENTIFICATION</scope>
</reference>
<dbReference type="GO" id="GO:0009312">
    <property type="term" value="P:oligosaccharide biosynthetic process"/>
    <property type="evidence" value="ECO:0007669"/>
    <property type="project" value="TreeGrafter"/>
</dbReference>
<accession>A0A8C1WTH9</accession>
<comment type="similarity">
    <text evidence="3">Belongs to the glycosyltransferase 29 family.</text>
</comment>
<organism evidence="17 18">
    <name type="scientific">Cyprinus carpio</name>
    <name type="common">Common carp</name>
    <dbReference type="NCBI Taxonomy" id="7962"/>
    <lineage>
        <taxon>Eukaryota</taxon>
        <taxon>Metazoa</taxon>
        <taxon>Chordata</taxon>
        <taxon>Craniata</taxon>
        <taxon>Vertebrata</taxon>
        <taxon>Euteleostomi</taxon>
        <taxon>Actinopterygii</taxon>
        <taxon>Neopterygii</taxon>
        <taxon>Teleostei</taxon>
        <taxon>Ostariophysi</taxon>
        <taxon>Cypriniformes</taxon>
        <taxon>Cyprinidae</taxon>
        <taxon>Cyprininae</taxon>
        <taxon>Cyprinus</taxon>
    </lineage>
</organism>
<dbReference type="PANTHER" id="PTHR45941">
    <property type="entry name" value="ALPHA-N-ACETYLGALACTOSAMINIDE ALPHA-2,6-SIALYLTRANSFERASE 2-LIKE-RELATED"/>
    <property type="match status" value="1"/>
</dbReference>
<evidence type="ECO:0000256" key="3">
    <source>
        <dbReference type="ARBA" id="ARBA00006003"/>
    </source>
</evidence>
<evidence type="ECO:0000256" key="6">
    <source>
        <dbReference type="ARBA" id="ARBA00022692"/>
    </source>
</evidence>
<keyword evidence="5" id="KW-0808">Transferase</keyword>
<comment type="catalytic activity">
    <reaction evidence="13">
        <text>a beta-D-galactosyl-(1-&gt;3)-N-acetyl-alpha-D-galactosaminyl derivative + CMP-N-acetyl-beta-neuraminate = a beta-D-galactosyl-(1-&gt;3)-[N-acetyl-alpha-neuraminyl-(2-&gt;6)]-N-acetyl-alpha-D-galactosaminyl derivative + CMP + H(+)</text>
        <dbReference type="Rhea" id="RHEA:11136"/>
        <dbReference type="ChEBI" id="CHEBI:15378"/>
        <dbReference type="ChEBI" id="CHEBI:57812"/>
        <dbReference type="ChEBI" id="CHEBI:60377"/>
        <dbReference type="ChEBI" id="CHEBI:133470"/>
        <dbReference type="ChEBI" id="CHEBI:140764"/>
        <dbReference type="EC" id="2.4.3.3"/>
    </reaction>
    <physiologicalReaction direction="left-to-right" evidence="13">
        <dbReference type="Rhea" id="RHEA:11137"/>
    </physiologicalReaction>
</comment>
<evidence type="ECO:0000313" key="18">
    <source>
        <dbReference type="Proteomes" id="UP000694700"/>
    </source>
</evidence>
<dbReference type="Gene3D" id="3.90.1480.20">
    <property type="entry name" value="Glycosyl transferase family 29"/>
    <property type="match status" value="1"/>
</dbReference>
<dbReference type="PANTHER" id="PTHR45941:SF1">
    <property type="entry name" value="ALPHA-N-ACETYLGALACTOSAMINIDE ALPHA-2,6-SIALYLTRANSFERASE 1"/>
    <property type="match status" value="1"/>
</dbReference>
<comment type="catalytic activity">
    <reaction evidence="16">
        <text>a 3-O-[N-acetyl-alpha-D-galactosaminyl]-L-threonyl-[protein] + CMP-N-acetyl-beta-neuraminate = a 3-O-[N-acetyl-alpha-neuraminosyl-(2-&gt;6)-N-acetyl-alpha-D-galactosaminyl]-L-threonyl-[protein] + CMP + H(+)</text>
        <dbReference type="Rhea" id="RHEA:81643"/>
        <dbReference type="Rhea" id="RHEA-COMP:11689"/>
        <dbReference type="Rhea" id="RHEA-COMP:19720"/>
        <dbReference type="ChEBI" id="CHEBI:15378"/>
        <dbReference type="ChEBI" id="CHEBI:57812"/>
        <dbReference type="ChEBI" id="CHEBI:60377"/>
        <dbReference type="ChEBI" id="CHEBI:87075"/>
        <dbReference type="ChEBI" id="CHEBI:231970"/>
    </reaction>
    <physiologicalReaction direction="left-to-right" evidence="16">
        <dbReference type="Rhea" id="RHEA:81644"/>
    </physiologicalReaction>
</comment>
<dbReference type="InterPro" id="IPR001675">
    <property type="entry name" value="Glyco_trans_29"/>
</dbReference>
<evidence type="ECO:0000256" key="4">
    <source>
        <dbReference type="ARBA" id="ARBA00022676"/>
    </source>
</evidence>
<evidence type="ECO:0000256" key="11">
    <source>
        <dbReference type="ARBA" id="ARBA00023157"/>
    </source>
</evidence>
<keyword evidence="4" id="KW-0328">Glycosyltransferase</keyword>
<evidence type="ECO:0000256" key="2">
    <source>
        <dbReference type="ARBA" id="ARBA00004922"/>
    </source>
</evidence>
<dbReference type="AlphaFoldDB" id="A0A8C1WTH9"/>